<dbReference type="Proteomes" id="UP000070501">
    <property type="component" value="Unassembled WGS sequence"/>
</dbReference>
<evidence type="ECO:0000256" key="1">
    <source>
        <dbReference type="SAM" id="MobiDB-lite"/>
    </source>
</evidence>
<name>A0A136IZB4_9PEZI</name>
<gene>
    <name evidence="2" type="ORF">Micbo1qcDRAFT_74677</name>
</gene>
<dbReference type="AlphaFoldDB" id="A0A136IZB4"/>
<feature type="compositionally biased region" description="Basic and acidic residues" evidence="1">
    <location>
        <begin position="79"/>
        <end position="89"/>
    </location>
</feature>
<organism evidence="2 3">
    <name type="scientific">Microdochium bolleyi</name>
    <dbReference type="NCBI Taxonomy" id="196109"/>
    <lineage>
        <taxon>Eukaryota</taxon>
        <taxon>Fungi</taxon>
        <taxon>Dikarya</taxon>
        <taxon>Ascomycota</taxon>
        <taxon>Pezizomycotina</taxon>
        <taxon>Sordariomycetes</taxon>
        <taxon>Xylariomycetidae</taxon>
        <taxon>Xylariales</taxon>
        <taxon>Microdochiaceae</taxon>
        <taxon>Microdochium</taxon>
    </lineage>
</organism>
<proteinExistence type="predicted"/>
<dbReference type="OrthoDB" id="3469225at2759"/>
<reference evidence="3" key="1">
    <citation type="submission" date="2016-02" db="EMBL/GenBank/DDBJ databases">
        <title>Draft genome sequence of Microdochium bolleyi, a fungal endophyte of beachgrass.</title>
        <authorList>
            <consortium name="DOE Joint Genome Institute"/>
            <person name="David A.S."/>
            <person name="May G."/>
            <person name="Haridas S."/>
            <person name="Lim J."/>
            <person name="Wang M."/>
            <person name="Labutti K."/>
            <person name="Lipzen A."/>
            <person name="Barry K."/>
            <person name="Grigoriev I.V."/>
        </authorList>
    </citation>
    <scope>NUCLEOTIDE SEQUENCE [LARGE SCALE GENOMIC DNA]</scope>
    <source>
        <strain evidence="3">J235TASD1</strain>
    </source>
</reference>
<feature type="compositionally biased region" description="Basic residues" evidence="1">
    <location>
        <begin position="53"/>
        <end position="64"/>
    </location>
</feature>
<feature type="region of interest" description="Disordered" evidence="1">
    <location>
        <begin position="1"/>
        <end position="100"/>
    </location>
</feature>
<dbReference type="STRING" id="196109.A0A136IZB4"/>
<feature type="compositionally biased region" description="Polar residues" evidence="1">
    <location>
        <begin position="1"/>
        <end position="12"/>
    </location>
</feature>
<dbReference type="PANTHER" id="PTHR37540">
    <property type="entry name" value="TRANSCRIPTION FACTOR (ACR-2), PUTATIVE-RELATED-RELATED"/>
    <property type="match status" value="1"/>
</dbReference>
<sequence length="570" mass="63156">MHHSFASHSASGVVSRRKDFNVQRERHNGTAWVNMSSSGAEQQTWAPVVGKQKPGRKPGARRQARPSVHGPSSSRKHRESPDQDSETRGSRTTIPGPVTFRTLHPAGELLSIHILPAKVFSIPIRSYPRGALPAIDLTTPKSRPPSRGDMASASIATMSTLFEVLQSGGRRFEDIQIQHAEMVRLARVLLKHPQRGLDLQVVIAQLISTLALVATLFGEYDEWHTHMNGLAGLLTSRGLLQALPPLVQVHIQKASVKGAFERLEQPKLPFIWPSGPIWSTLPTSAREDLATKVRALLQEYDVPGAVVETFVEIAYMAHVTGEASKTGSMQHLELPRLTESHFYLVHRLLTSPQLLTKPDDLLRGLGTVHPHQNDAAEAASRGPNGTINPFEEALRISALLFFKLVKGGSRESWDQHVSHLWLLNTHFRQILARLQARDGDLAWNGEDMPSPFSTSRESMGRSSSYRARGPLVWMCLIGEAFAATSEMEKWKWPATFTPDPTIYSALLAELLGPAKDGGEFLLSDKDLEFCGIFHLGIMQGFFWDVRAEVARVLQRLPRSTTSPSETSERA</sequence>
<feature type="compositionally biased region" description="Basic and acidic residues" evidence="1">
    <location>
        <begin position="16"/>
        <end position="28"/>
    </location>
</feature>
<evidence type="ECO:0008006" key="4">
    <source>
        <dbReference type="Google" id="ProtNLM"/>
    </source>
</evidence>
<keyword evidence="3" id="KW-1185">Reference proteome</keyword>
<evidence type="ECO:0000313" key="2">
    <source>
        <dbReference type="EMBL" id="KXJ90291.1"/>
    </source>
</evidence>
<dbReference type="PANTHER" id="PTHR37540:SF5">
    <property type="entry name" value="TRANSCRIPTION FACTOR DOMAIN-CONTAINING PROTEIN"/>
    <property type="match status" value="1"/>
</dbReference>
<feature type="compositionally biased region" description="Polar residues" evidence="1">
    <location>
        <begin position="31"/>
        <end position="45"/>
    </location>
</feature>
<dbReference type="InParanoid" id="A0A136IZB4"/>
<dbReference type="EMBL" id="KQ964253">
    <property type="protein sequence ID" value="KXJ90291.1"/>
    <property type="molecule type" value="Genomic_DNA"/>
</dbReference>
<protein>
    <recommendedName>
        <fullName evidence="4">Transcription factor domain-containing protein</fullName>
    </recommendedName>
</protein>
<accession>A0A136IZB4</accession>
<evidence type="ECO:0000313" key="3">
    <source>
        <dbReference type="Proteomes" id="UP000070501"/>
    </source>
</evidence>